<comment type="caution">
    <text evidence="2">The sequence shown here is derived from an EMBL/GenBank/DDBJ whole genome shotgun (WGS) entry which is preliminary data.</text>
</comment>
<evidence type="ECO:0000313" key="2">
    <source>
        <dbReference type="EMBL" id="EWY39808.1"/>
    </source>
</evidence>
<dbReference type="STRING" id="1385369.N825_04705"/>
<dbReference type="CDD" id="cd09757">
    <property type="entry name" value="Cas8c_I-C"/>
    <property type="match status" value="1"/>
</dbReference>
<dbReference type="InterPro" id="IPR010144">
    <property type="entry name" value="CRISPR-assoc_prot_Csd1-typ"/>
</dbReference>
<keyword evidence="3" id="KW-1185">Reference proteome</keyword>
<dbReference type="AlphaFoldDB" id="W9H7N3"/>
<dbReference type="Proteomes" id="UP000019486">
    <property type="component" value="Unassembled WGS sequence"/>
</dbReference>
<gene>
    <name evidence="2" type="ORF">N825_04705</name>
</gene>
<evidence type="ECO:0000313" key="3">
    <source>
        <dbReference type="Proteomes" id="UP000019486"/>
    </source>
</evidence>
<name>W9H7N3_9PROT</name>
<feature type="region of interest" description="Disordered" evidence="1">
    <location>
        <begin position="303"/>
        <end position="339"/>
    </location>
</feature>
<dbReference type="PATRIC" id="fig|1385369.3.peg.3167"/>
<dbReference type="NCBIfam" id="TIGR01863">
    <property type="entry name" value="cas_Csd1"/>
    <property type="match status" value="1"/>
</dbReference>
<proteinExistence type="predicted"/>
<dbReference type="EMBL" id="AVFL01000010">
    <property type="protein sequence ID" value="EWY39808.1"/>
    <property type="molecule type" value="Genomic_DNA"/>
</dbReference>
<dbReference type="OrthoDB" id="9778918at2"/>
<sequence length="636" mass="69565">MLAALNLHYDRLADRDAAPSYGYSTEGIGFAIILQPDGSVSSVRDLREPSGKKRLPLPVDVPRSFKRPGVTPRAYFLWDNTKFALGLGKDKTTGETARYPAHFAAFRELHEQALSGTDEPALLALLAFLQSWAPENLPPDVFTDQVVAQVLDQNVAFSYAPDNASSPGVRFLHQSSAARQIWQRQLAAATGASGTCLITGQQAPTVRLHPSIKGVWGAQSSGASLVSFNLDAFESYGKEQGDNSPVSEAAAFGYGTALNALLARASDNRVQVGDASVVFWVDASRCGEEAAKLAEAIAAERINPPFEGKTAEDGDADHDPEEEAEEEEDDPSDEAGDTYRLKDSLERISAGRPDRSITPDVVLGTRFFVLGLSPNVARVSVRFWHETTLGAFVRTFDQHWHDMRIEPAAWKAQPSAQALLFETALQRKAENIPKLLGGELMRAILTGGRYPRLLLSATLQRIRADGKINGRRAAICKAWLARHTRFENEQAGIPEQEDNLVSLDRDQTDPAYLMGRLFAVLESVQRAALGKVNASIRDRYFGAASATPASVFPLLLRGANHHLSVLRKKSDAGGLAVWFEREMGEIVDKLSMDLPRHLRLEDQGRFVVGYYHQRNARKTDDDTAAPPPAEDEATAA</sequence>
<feature type="region of interest" description="Disordered" evidence="1">
    <location>
        <begin position="617"/>
        <end position="636"/>
    </location>
</feature>
<dbReference type="Pfam" id="PF09709">
    <property type="entry name" value="Cas_Csd1"/>
    <property type="match status" value="1"/>
</dbReference>
<feature type="compositionally biased region" description="Acidic residues" evidence="1">
    <location>
        <begin position="313"/>
        <end position="336"/>
    </location>
</feature>
<accession>W9H7N3</accession>
<protein>
    <submittedName>
        <fullName evidence="2">CRISPR-associated protein Csd1</fullName>
    </submittedName>
</protein>
<reference evidence="2 3" key="1">
    <citation type="submission" date="2013-08" db="EMBL/GenBank/DDBJ databases">
        <title>The genome sequence of Skermanella stibiiresistens.</title>
        <authorList>
            <person name="Zhu W."/>
            <person name="Wang G."/>
        </authorList>
    </citation>
    <scope>NUCLEOTIDE SEQUENCE [LARGE SCALE GENOMIC DNA]</scope>
    <source>
        <strain evidence="2 3">SB22</strain>
    </source>
</reference>
<organism evidence="2 3">
    <name type="scientific">Skermanella stibiiresistens SB22</name>
    <dbReference type="NCBI Taxonomy" id="1385369"/>
    <lineage>
        <taxon>Bacteria</taxon>
        <taxon>Pseudomonadati</taxon>
        <taxon>Pseudomonadota</taxon>
        <taxon>Alphaproteobacteria</taxon>
        <taxon>Rhodospirillales</taxon>
        <taxon>Azospirillaceae</taxon>
        <taxon>Skermanella</taxon>
    </lineage>
</organism>
<evidence type="ECO:0000256" key="1">
    <source>
        <dbReference type="SAM" id="MobiDB-lite"/>
    </source>
</evidence>